<evidence type="ECO:0000313" key="7">
    <source>
        <dbReference type="Proteomes" id="UP000481858"/>
    </source>
</evidence>
<evidence type="ECO:0000256" key="5">
    <source>
        <dbReference type="SAM" id="MobiDB-lite"/>
    </source>
</evidence>
<evidence type="ECO:0000256" key="3">
    <source>
        <dbReference type="ARBA" id="ARBA00023163"/>
    </source>
</evidence>
<reference evidence="6 7" key="1">
    <citation type="submission" date="2019-12" db="EMBL/GenBank/DDBJ databases">
        <title>Draft genome sequence of the ascomycete Xylaria multiplex DSM 110363.</title>
        <authorList>
            <person name="Buettner E."/>
            <person name="Kellner H."/>
        </authorList>
    </citation>
    <scope>NUCLEOTIDE SEQUENCE [LARGE SCALE GENOMIC DNA]</scope>
    <source>
        <strain evidence="6 7">DSM 110363</strain>
    </source>
</reference>
<dbReference type="AlphaFoldDB" id="A0A7C8NC33"/>
<keyword evidence="4" id="KW-0539">Nucleus</keyword>
<name>A0A7C8NC33_9PEZI</name>
<evidence type="ECO:0000256" key="2">
    <source>
        <dbReference type="ARBA" id="ARBA00023015"/>
    </source>
</evidence>
<dbReference type="FunCoup" id="A0A7C8NC33">
    <property type="interactions" value="916"/>
</dbReference>
<protein>
    <recommendedName>
        <fullName evidence="8">Transcriptional coactivator HFI1/ADA1</fullName>
    </recommendedName>
</protein>
<keyword evidence="3" id="KW-0804">Transcription</keyword>
<feature type="compositionally biased region" description="Polar residues" evidence="5">
    <location>
        <begin position="417"/>
        <end position="430"/>
    </location>
</feature>
<accession>A0A7C8NC33</accession>
<proteinExistence type="predicted"/>
<dbReference type="PANTHER" id="PTHR21277">
    <property type="entry name" value="TRANSCRIPTIONAL ADAPTER 1"/>
    <property type="match status" value="1"/>
</dbReference>
<evidence type="ECO:0000313" key="6">
    <source>
        <dbReference type="EMBL" id="KAF2973496.1"/>
    </source>
</evidence>
<comment type="subcellular location">
    <subcellularLocation>
        <location evidence="1">Nucleus</location>
    </subcellularLocation>
</comment>
<dbReference type="Proteomes" id="UP000481858">
    <property type="component" value="Unassembled WGS sequence"/>
</dbReference>
<dbReference type="PANTHER" id="PTHR21277:SF5">
    <property type="entry name" value="TRANSCRIPTIONAL ADAPTER 1"/>
    <property type="match status" value="1"/>
</dbReference>
<gene>
    <name evidence="6" type="ORF">GQX73_g220</name>
</gene>
<organism evidence="6 7">
    <name type="scientific">Xylaria multiplex</name>
    <dbReference type="NCBI Taxonomy" id="323545"/>
    <lineage>
        <taxon>Eukaryota</taxon>
        <taxon>Fungi</taxon>
        <taxon>Dikarya</taxon>
        <taxon>Ascomycota</taxon>
        <taxon>Pezizomycotina</taxon>
        <taxon>Sordariomycetes</taxon>
        <taxon>Xylariomycetidae</taxon>
        <taxon>Xylariales</taxon>
        <taxon>Xylariaceae</taxon>
        <taxon>Xylaria</taxon>
    </lineage>
</organism>
<evidence type="ECO:0000256" key="1">
    <source>
        <dbReference type="ARBA" id="ARBA00004123"/>
    </source>
</evidence>
<keyword evidence="7" id="KW-1185">Reference proteome</keyword>
<keyword evidence="2" id="KW-0805">Transcription regulation</keyword>
<dbReference type="EMBL" id="WUBL01000001">
    <property type="protein sequence ID" value="KAF2973496.1"/>
    <property type="molecule type" value="Genomic_DNA"/>
</dbReference>
<dbReference type="GO" id="GO:0005634">
    <property type="term" value="C:nucleus"/>
    <property type="evidence" value="ECO:0007669"/>
    <property type="project" value="UniProtKB-SubCell"/>
</dbReference>
<dbReference type="InParanoid" id="A0A7C8NC33"/>
<evidence type="ECO:0008006" key="8">
    <source>
        <dbReference type="Google" id="ProtNLM"/>
    </source>
</evidence>
<dbReference type="Pfam" id="PF12767">
    <property type="entry name" value="SAGA-Tad1"/>
    <property type="match status" value="1"/>
</dbReference>
<dbReference type="GO" id="GO:0003713">
    <property type="term" value="F:transcription coactivator activity"/>
    <property type="evidence" value="ECO:0007669"/>
    <property type="project" value="TreeGrafter"/>
</dbReference>
<dbReference type="GO" id="GO:0006357">
    <property type="term" value="P:regulation of transcription by RNA polymerase II"/>
    <property type="evidence" value="ECO:0007669"/>
    <property type="project" value="TreeGrafter"/>
</dbReference>
<comment type="caution">
    <text evidence="6">The sequence shown here is derived from an EMBL/GenBank/DDBJ whole genome shotgun (WGS) entry which is preliminary data.</text>
</comment>
<dbReference type="GO" id="GO:0000124">
    <property type="term" value="C:SAGA complex"/>
    <property type="evidence" value="ECO:0007669"/>
    <property type="project" value="TreeGrafter"/>
</dbReference>
<dbReference type="OrthoDB" id="10264870at2759"/>
<evidence type="ECO:0000256" key="4">
    <source>
        <dbReference type="ARBA" id="ARBA00023242"/>
    </source>
</evidence>
<sequence length="471" mass="51721">MPDIDPAALSSRPSVSVSTPVLKTITVSTPATQKITKTSQIIPARIDLEPLYTSLKAAIGIEQWNIYKDSTTQFILGRLNQVEFSERIDPILASPNGEKVHLHNQLLAAIYGNLTREMPDQGLAPWVSANDKPAANVGAKPVTGDAAERKLKADVMQLPSRDRRRIKDLALNDVRMLSFQGEKSIKHYQTNLEQFDPHDVMTDMFMEHHRGRIMRAPDVPQSATLLNGRNLDLEIRKRFTQSLAVETGEFPDIASIESRMLPISYAAGLVGGHAPDVAQFMTVATETHIKEFLSTVFGRTRSNGPGESGSAGFGAAVGWIQTHKYRRQLRKEEEALVRGELSRDKSGLLPIEAKAASERPPLGMADLRLALEIGDCGIGSLPTIRQSVLHNYRDGELDHYNNYTYVPGHTRSLNYDENLPNGVNSSHAGGTTNGTGPEPMDIDEEESPWAGTSLQDMQTLDSVLDGLLAMP</sequence>
<dbReference type="InterPro" id="IPR024738">
    <property type="entry name" value="Hfi1/Tada1"/>
</dbReference>
<feature type="region of interest" description="Disordered" evidence="5">
    <location>
        <begin position="417"/>
        <end position="449"/>
    </location>
</feature>